<organism evidence="1">
    <name type="scientific">Ophidiomyces ophidiicola</name>
    <dbReference type="NCBI Taxonomy" id="1387563"/>
    <lineage>
        <taxon>Eukaryota</taxon>
        <taxon>Fungi</taxon>
        <taxon>Dikarya</taxon>
        <taxon>Ascomycota</taxon>
        <taxon>Pezizomycotina</taxon>
        <taxon>Eurotiomycetes</taxon>
        <taxon>Eurotiomycetidae</taxon>
        <taxon>Onygenales</taxon>
        <taxon>Onygenaceae</taxon>
        <taxon>Ophidiomyces</taxon>
    </lineage>
</organism>
<dbReference type="EMBL" id="JALBCA010000006">
    <property type="protein sequence ID" value="KAI2392574.1"/>
    <property type="molecule type" value="Genomic_DNA"/>
</dbReference>
<proteinExistence type="predicted"/>
<gene>
    <name evidence="1" type="primary">GPI10</name>
    <name evidence="1" type="ORF">LOY88_000637</name>
</gene>
<protein>
    <submittedName>
        <fullName evidence="1">Glycosylphosphatidylinositol anchor biosynthesis</fullName>
    </submittedName>
</protein>
<evidence type="ECO:0000313" key="1">
    <source>
        <dbReference type="EMBL" id="KAI2392574.1"/>
    </source>
</evidence>
<reference evidence="1" key="1">
    <citation type="journal article" date="2022" name="bioRxiv">
        <title>Population genetic analysis of Ophidiomyces ophidiicola, the causative agent of snake fungal disease, indicates recent introductions to the USA.</title>
        <authorList>
            <person name="Ladner J.T."/>
            <person name="Palmer J.M."/>
            <person name="Ettinger C.L."/>
            <person name="Stajich J.E."/>
            <person name="Farrell T.M."/>
            <person name="Glorioso B.M."/>
            <person name="Lawson B."/>
            <person name="Price S.J."/>
            <person name="Stengle A.G."/>
            <person name="Grear D.A."/>
            <person name="Lorch J.M."/>
        </authorList>
    </citation>
    <scope>NUCLEOTIDE SEQUENCE</scope>
    <source>
        <strain evidence="1">NWHC 24266-5</strain>
    </source>
</reference>
<accession>A0ACB8V519</accession>
<comment type="caution">
    <text evidence="1">The sequence shown here is derived from an EMBL/GenBank/DDBJ whole genome shotgun (WGS) entry which is preliminary data.</text>
</comment>
<sequence>MASSPSRPRLSGRPAPARRRIAARDLLLFLVAFRILNALCVNTFFQPDEFFQSLEPAWQLAFGRGSGAWITWEWKHHLRSALHPYLFAAVYSIADQLSRYARLSPLGRADLLIAAPKATQGIVAALGDYYTWRLAERAFGPDSWHAWWTLGLTILSPWQWFCSTRTFSNCLETTLTIAALCYWPWGWSVSDRKVKTPQPDGTRTLAHLRSCLVLAALACVLRPTNLIIWLSLVVCTVFKTIPRDGLLSIKHVTLIREATGCGFSVFLLALFADRVYYGVWTVPPLKFLYYNVAQSLAVFYGRNDWHYYLSQGYPLLLTTALPFTIAGFWSAFTTPANASNKLQTSIRVQLATVCIAMPAILSFISHKEVRFIYPLLPPLHILTAPALESFFSPAVFSASGSYFPRKLLLAFLVLVNVVIALYTTQSHASGPVKVLDYIRRQDDRVSMQIDADRSRPLPPLVSHFSSPVVFSKGLTVGFLTPCHSTPWRSHLVSPTITAWALSCEPPVNLNVSQRETYLDEADQFYADPAAFLRQNMIGGLRAFPRAPTYHTKYPTQVVVVEDKHPWPDYLVFFAQLEPSMGSLLRASSYAECYRTWNTAWHDDWRRKGDMVVWCLDPAVQRDWREKNKRLHVHEDGWEALMKSKVKQFDAILEQLGKESADVWSGKKARRWLPSLSLPRGWSWGPPSKSFAANWLWNRGSQTTQWRWSWSWSWPWVKRQKLSWSDVMVAWYDKILSDRSEPKSSDLWS</sequence>
<name>A0ACB8V519_9EURO</name>